<dbReference type="Pfam" id="PF00069">
    <property type="entry name" value="Pkinase"/>
    <property type="match status" value="1"/>
</dbReference>
<comment type="caution">
    <text evidence="8">The sequence shown here is derived from an EMBL/GenBank/DDBJ whole genome shotgun (WGS) entry which is preliminary data.</text>
</comment>
<evidence type="ECO:0000259" key="7">
    <source>
        <dbReference type="PROSITE" id="PS50011"/>
    </source>
</evidence>
<keyword evidence="4" id="KW-0418">Kinase</keyword>
<evidence type="ECO:0000256" key="4">
    <source>
        <dbReference type="ARBA" id="ARBA00022777"/>
    </source>
</evidence>
<feature type="region of interest" description="Disordered" evidence="6">
    <location>
        <begin position="1"/>
        <end position="157"/>
    </location>
</feature>
<name>A0A812UGI3_9DINO</name>
<evidence type="ECO:0000313" key="8">
    <source>
        <dbReference type="EMBL" id="CAE7576077.1"/>
    </source>
</evidence>
<evidence type="ECO:0000313" key="9">
    <source>
        <dbReference type="Proteomes" id="UP000604046"/>
    </source>
</evidence>
<dbReference type="PANTHER" id="PTHR24349">
    <property type="entry name" value="SERINE/THREONINE-PROTEIN KINASE"/>
    <property type="match status" value="1"/>
</dbReference>
<feature type="compositionally biased region" description="Low complexity" evidence="6">
    <location>
        <begin position="206"/>
        <end position="215"/>
    </location>
</feature>
<accession>A0A812UGI3</accession>
<proteinExistence type="predicted"/>
<feature type="compositionally biased region" description="Low complexity" evidence="6">
    <location>
        <begin position="289"/>
        <end position="303"/>
    </location>
</feature>
<feature type="compositionally biased region" description="Gly residues" evidence="6">
    <location>
        <begin position="115"/>
        <end position="126"/>
    </location>
</feature>
<dbReference type="OrthoDB" id="5794026at2759"/>
<dbReference type="Proteomes" id="UP000604046">
    <property type="component" value="Unassembled WGS sequence"/>
</dbReference>
<feature type="compositionally biased region" description="Low complexity" evidence="6">
    <location>
        <begin position="22"/>
        <end position="35"/>
    </location>
</feature>
<evidence type="ECO:0000256" key="6">
    <source>
        <dbReference type="SAM" id="MobiDB-lite"/>
    </source>
</evidence>
<organism evidence="8 9">
    <name type="scientific">Symbiodinium natans</name>
    <dbReference type="NCBI Taxonomy" id="878477"/>
    <lineage>
        <taxon>Eukaryota</taxon>
        <taxon>Sar</taxon>
        <taxon>Alveolata</taxon>
        <taxon>Dinophyceae</taxon>
        <taxon>Suessiales</taxon>
        <taxon>Symbiodiniaceae</taxon>
        <taxon>Symbiodinium</taxon>
    </lineage>
</organism>
<feature type="compositionally biased region" description="Low complexity" evidence="6">
    <location>
        <begin position="242"/>
        <end position="266"/>
    </location>
</feature>
<protein>
    <submittedName>
        <fullName evidence="8">CPK1 protein</fullName>
    </submittedName>
</protein>
<dbReference type="Gene3D" id="3.30.200.20">
    <property type="entry name" value="Phosphorylase Kinase, domain 1"/>
    <property type="match status" value="1"/>
</dbReference>
<keyword evidence="9" id="KW-1185">Reference proteome</keyword>
<evidence type="ECO:0000256" key="1">
    <source>
        <dbReference type="ARBA" id="ARBA00022527"/>
    </source>
</evidence>
<feature type="compositionally biased region" description="Low complexity" evidence="6">
    <location>
        <begin position="43"/>
        <end position="55"/>
    </location>
</feature>
<dbReference type="InterPro" id="IPR011009">
    <property type="entry name" value="Kinase-like_dom_sf"/>
</dbReference>
<dbReference type="InterPro" id="IPR050205">
    <property type="entry name" value="CDPK_Ser/Thr_kinases"/>
</dbReference>
<feature type="region of interest" description="Disordered" evidence="6">
    <location>
        <begin position="178"/>
        <end position="308"/>
    </location>
</feature>
<feature type="compositionally biased region" description="Basic and acidic residues" evidence="6">
    <location>
        <begin position="216"/>
        <end position="227"/>
    </location>
</feature>
<sequence length="622" mass="68009">MPMKRATTCTLAIPTPETRPASRGSTPSRTPSRGSVRVRELRTSLSFTSTPRSSPSPKPEREERIEGSQGVSHLSQGLSLPQLSLRPSRPERSVGRLQTWAGSETQSGPREEGQQAGGQGGPGGQGAALPRPSTAHGAHGGQGGHGAQKAHDKSGKLELSEAFEGLWRARASAIDKQREADGMFMRPVTPQEHLLKLLSPKKERATSSAHSAHANTTEEKESAKSESDASPPSPPSPPSPTSPTSSGSLASPASPASPTSPKSPTSRGFGHGFSRTWGGRRSGATGFLSRSPRPSASEPSEPSGPIKRIRKLGEGEKIFDLYYWEKVLQQEGDGGKVVVCRPKDQADEEFKFVMKIKSKESLREDLHEEEFARAQTRLLNFPPHPGVIRLREVLEDETFYYVVMDRASGGPFFECLLQEYTDGNMPPGAVSNVARDILATLCHLHKEGILHRDIKPDNLVMHLQDDPLTGKKLQKVALIDFDHADAEFTPHARNHAKHCYGTARFNAPEAFLGLYSASTDLYSVGVIVYLLLTGTMPYPSDFFEFPDLSPKSPAANRRWMENVVIQMQGHSVDWSHTTFREIPRSKDFCQRLLAFDPAERFGSAAEALQHTWLKAGEGLEKP</sequence>
<dbReference type="Gene3D" id="1.10.510.10">
    <property type="entry name" value="Transferase(Phosphotransferase) domain 1"/>
    <property type="match status" value="1"/>
</dbReference>
<dbReference type="SUPFAM" id="SSF56112">
    <property type="entry name" value="Protein kinase-like (PK-like)"/>
    <property type="match status" value="1"/>
</dbReference>
<dbReference type="GO" id="GO:0005524">
    <property type="term" value="F:ATP binding"/>
    <property type="evidence" value="ECO:0007669"/>
    <property type="project" value="UniProtKB-KW"/>
</dbReference>
<feature type="compositionally biased region" description="Low complexity" evidence="6">
    <location>
        <begin position="74"/>
        <end position="87"/>
    </location>
</feature>
<reference evidence="8" key="1">
    <citation type="submission" date="2021-02" db="EMBL/GenBank/DDBJ databases">
        <authorList>
            <person name="Dougan E. K."/>
            <person name="Rhodes N."/>
            <person name="Thang M."/>
            <person name="Chan C."/>
        </authorList>
    </citation>
    <scope>NUCLEOTIDE SEQUENCE</scope>
</reference>
<feature type="domain" description="Protein kinase" evidence="7">
    <location>
        <begin position="325"/>
        <end position="613"/>
    </location>
</feature>
<dbReference type="PROSITE" id="PS00108">
    <property type="entry name" value="PROTEIN_KINASE_ST"/>
    <property type="match status" value="1"/>
</dbReference>
<dbReference type="PROSITE" id="PS50011">
    <property type="entry name" value="PROTEIN_KINASE_DOM"/>
    <property type="match status" value="1"/>
</dbReference>
<keyword evidence="5" id="KW-0067">ATP-binding</keyword>
<evidence type="ECO:0000256" key="5">
    <source>
        <dbReference type="ARBA" id="ARBA00022840"/>
    </source>
</evidence>
<dbReference type="AlphaFoldDB" id="A0A812UGI3"/>
<feature type="compositionally biased region" description="Pro residues" evidence="6">
    <location>
        <begin position="231"/>
        <end position="241"/>
    </location>
</feature>
<dbReference type="InterPro" id="IPR008271">
    <property type="entry name" value="Ser/Thr_kinase_AS"/>
</dbReference>
<keyword evidence="2" id="KW-0808">Transferase</keyword>
<keyword evidence="3" id="KW-0547">Nucleotide-binding</keyword>
<dbReference type="SMART" id="SM00220">
    <property type="entry name" value="S_TKc"/>
    <property type="match status" value="1"/>
</dbReference>
<gene>
    <name evidence="8" type="primary">CPK1</name>
    <name evidence="8" type="ORF">SNAT2548_LOCUS32861</name>
</gene>
<dbReference type="InterPro" id="IPR000719">
    <property type="entry name" value="Prot_kinase_dom"/>
</dbReference>
<keyword evidence="1" id="KW-0723">Serine/threonine-protein kinase</keyword>
<dbReference type="GO" id="GO:0004674">
    <property type="term" value="F:protein serine/threonine kinase activity"/>
    <property type="evidence" value="ECO:0007669"/>
    <property type="project" value="UniProtKB-KW"/>
</dbReference>
<evidence type="ECO:0000256" key="3">
    <source>
        <dbReference type="ARBA" id="ARBA00022741"/>
    </source>
</evidence>
<evidence type="ECO:0000256" key="2">
    <source>
        <dbReference type="ARBA" id="ARBA00022679"/>
    </source>
</evidence>
<dbReference type="EMBL" id="CAJNDS010002731">
    <property type="protein sequence ID" value="CAE7576077.1"/>
    <property type="molecule type" value="Genomic_DNA"/>
</dbReference>